<dbReference type="GO" id="GO:0016491">
    <property type="term" value="F:oxidoreductase activity"/>
    <property type="evidence" value="ECO:0007669"/>
    <property type="project" value="InterPro"/>
</dbReference>
<evidence type="ECO:0000313" key="6">
    <source>
        <dbReference type="EMBL" id="KAF9785225.1"/>
    </source>
</evidence>
<gene>
    <name evidence="6" type="ORF">BJ322DRAFT_818953</name>
</gene>
<dbReference type="InterPro" id="IPR050316">
    <property type="entry name" value="Tyrosinase/Hemocyanin"/>
</dbReference>
<dbReference type="OrthoDB" id="6132182at2759"/>
<protein>
    <submittedName>
        <fullName evidence="6">Di-copper centre-containing protein</fullName>
    </submittedName>
</protein>
<dbReference type="PRINTS" id="PR00092">
    <property type="entry name" value="TYROSINASE"/>
</dbReference>
<name>A0A9P6HE18_9AGAM</name>
<keyword evidence="1" id="KW-0479">Metal-binding</keyword>
<keyword evidence="7" id="KW-1185">Reference proteome</keyword>
<dbReference type="PANTHER" id="PTHR11474">
    <property type="entry name" value="TYROSINASE FAMILY MEMBER"/>
    <property type="match status" value="1"/>
</dbReference>
<keyword evidence="2" id="KW-0186">Copper</keyword>
<keyword evidence="3" id="KW-0732">Signal</keyword>
<dbReference type="EMBL" id="WIUZ02000007">
    <property type="protein sequence ID" value="KAF9785225.1"/>
    <property type="molecule type" value="Genomic_DNA"/>
</dbReference>
<evidence type="ECO:0000256" key="2">
    <source>
        <dbReference type="ARBA" id="ARBA00023008"/>
    </source>
</evidence>
<accession>A0A9P6HE18</accession>
<organism evidence="6 7">
    <name type="scientific">Thelephora terrestris</name>
    <dbReference type="NCBI Taxonomy" id="56493"/>
    <lineage>
        <taxon>Eukaryota</taxon>
        <taxon>Fungi</taxon>
        <taxon>Dikarya</taxon>
        <taxon>Basidiomycota</taxon>
        <taxon>Agaricomycotina</taxon>
        <taxon>Agaricomycetes</taxon>
        <taxon>Thelephorales</taxon>
        <taxon>Thelephoraceae</taxon>
        <taxon>Thelephora</taxon>
    </lineage>
</organism>
<dbReference type="InterPro" id="IPR002227">
    <property type="entry name" value="Tyrosinase_Cu-bd"/>
</dbReference>
<dbReference type="PANTHER" id="PTHR11474:SF126">
    <property type="entry name" value="TYROSINASE-LIKE PROTEIN TYR-1-RELATED"/>
    <property type="match status" value="1"/>
</dbReference>
<dbReference type="Proteomes" id="UP000736335">
    <property type="component" value="Unassembled WGS sequence"/>
</dbReference>
<feature type="domain" description="Tyrosinase copper-binding" evidence="4">
    <location>
        <begin position="96"/>
        <end position="113"/>
    </location>
</feature>
<feature type="signal peptide" evidence="3">
    <location>
        <begin position="1"/>
        <end position="22"/>
    </location>
</feature>
<evidence type="ECO:0000256" key="3">
    <source>
        <dbReference type="SAM" id="SignalP"/>
    </source>
</evidence>
<feature type="chain" id="PRO_5040272371" evidence="3">
    <location>
        <begin position="23"/>
        <end position="366"/>
    </location>
</feature>
<dbReference type="Pfam" id="PF00264">
    <property type="entry name" value="Tyrosinase"/>
    <property type="match status" value="1"/>
</dbReference>
<sequence length="366" mass="40830">MALVHILRVTLVSALLFTSVSGHCTQPKVRKEWRSLSADERASWINAVKCIAKTPHDPNVVATVDPAISLIPPLTPNSSHYDDFVYIHMDLNVLIHNTGFFLPWHRLYVQTFEDRLRSKCGYDGVQPYWDWTKDTSDFYHATIWSDSDYDGLGSWGDPDNDFRISTGGLKDMVVAYPVSHHLRRNYTLYPYFPPGFAFPAGVPYPDPSLMFNTTFTKAVVDATLNSTPGNYVNFQATIENISGPHPGPHLILGGDMGGTCPFGLGPPGCIPGQKWSPNDPMFFLHHTMIDKIWYDWQHKNSSNKDVFAGGTVSWQANSSVSFLQYPTGAPPWLNTSSPIPSDGMWRTTTVGDVMDTVGGRLCYVYA</sequence>
<evidence type="ECO:0000256" key="1">
    <source>
        <dbReference type="ARBA" id="ARBA00022723"/>
    </source>
</evidence>
<evidence type="ECO:0000259" key="5">
    <source>
        <dbReference type="PROSITE" id="PS00498"/>
    </source>
</evidence>
<dbReference type="PROSITE" id="PS00497">
    <property type="entry name" value="TYROSINASE_1"/>
    <property type="match status" value="1"/>
</dbReference>
<dbReference type="InterPro" id="IPR008922">
    <property type="entry name" value="Di-copper_centre_dom_sf"/>
</dbReference>
<dbReference type="GO" id="GO:0046872">
    <property type="term" value="F:metal ion binding"/>
    <property type="evidence" value="ECO:0007669"/>
    <property type="project" value="UniProtKB-KW"/>
</dbReference>
<reference evidence="6" key="2">
    <citation type="submission" date="2020-11" db="EMBL/GenBank/DDBJ databases">
        <authorList>
            <consortium name="DOE Joint Genome Institute"/>
            <person name="Kuo A."/>
            <person name="Miyauchi S."/>
            <person name="Kiss E."/>
            <person name="Drula E."/>
            <person name="Kohler A."/>
            <person name="Sanchez-Garcia M."/>
            <person name="Andreopoulos B."/>
            <person name="Barry K.W."/>
            <person name="Bonito G."/>
            <person name="Buee M."/>
            <person name="Carver A."/>
            <person name="Chen C."/>
            <person name="Cichocki N."/>
            <person name="Clum A."/>
            <person name="Culley D."/>
            <person name="Crous P.W."/>
            <person name="Fauchery L."/>
            <person name="Girlanda M."/>
            <person name="Hayes R."/>
            <person name="Keri Z."/>
            <person name="Labutti K."/>
            <person name="Lipzen A."/>
            <person name="Lombard V."/>
            <person name="Magnuson J."/>
            <person name="Maillard F."/>
            <person name="Morin E."/>
            <person name="Murat C."/>
            <person name="Nolan M."/>
            <person name="Ohm R."/>
            <person name="Pangilinan J."/>
            <person name="Pereira M."/>
            <person name="Perotto S."/>
            <person name="Peter M."/>
            <person name="Riley R."/>
            <person name="Sitrit Y."/>
            <person name="Stielow B."/>
            <person name="Szollosi G."/>
            <person name="Zifcakova L."/>
            <person name="Stursova M."/>
            <person name="Spatafora J.W."/>
            <person name="Tedersoo L."/>
            <person name="Vaario L.-M."/>
            <person name="Yamada A."/>
            <person name="Yan M."/>
            <person name="Wang P."/>
            <person name="Xu J."/>
            <person name="Bruns T."/>
            <person name="Baldrian P."/>
            <person name="Vilgalys R."/>
            <person name="Henrissat B."/>
            <person name="Grigoriev I.V."/>
            <person name="Hibbett D."/>
            <person name="Nagy L.G."/>
            <person name="Martin F.M."/>
        </authorList>
    </citation>
    <scope>NUCLEOTIDE SEQUENCE</scope>
    <source>
        <strain evidence="6">UH-Tt-Lm1</strain>
    </source>
</reference>
<dbReference type="SUPFAM" id="SSF48056">
    <property type="entry name" value="Di-copper centre-containing domain"/>
    <property type="match status" value="1"/>
</dbReference>
<dbReference type="PROSITE" id="PS00498">
    <property type="entry name" value="TYROSINASE_2"/>
    <property type="match status" value="1"/>
</dbReference>
<evidence type="ECO:0000259" key="4">
    <source>
        <dbReference type="PROSITE" id="PS00497"/>
    </source>
</evidence>
<dbReference type="AlphaFoldDB" id="A0A9P6HE18"/>
<evidence type="ECO:0000313" key="7">
    <source>
        <dbReference type="Proteomes" id="UP000736335"/>
    </source>
</evidence>
<feature type="domain" description="Tyrosinase copper-binding" evidence="5">
    <location>
        <begin position="279"/>
        <end position="290"/>
    </location>
</feature>
<proteinExistence type="predicted"/>
<comment type="caution">
    <text evidence="6">The sequence shown here is derived from an EMBL/GenBank/DDBJ whole genome shotgun (WGS) entry which is preliminary data.</text>
</comment>
<reference evidence="6" key="1">
    <citation type="journal article" date="2020" name="Nat. Commun.">
        <title>Large-scale genome sequencing of mycorrhizal fungi provides insights into the early evolution of symbiotic traits.</title>
        <authorList>
            <person name="Miyauchi S."/>
            <person name="Kiss E."/>
            <person name="Kuo A."/>
            <person name="Drula E."/>
            <person name="Kohler A."/>
            <person name="Sanchez-Garcia M."/>
            <person name="Morin E."/>
            <person name="Andreopoulos B."/>
            <person name="Barry K.W."/>
            <person name="Bonito G."/>
            <person name="Buee M."/>
            <person name="Carver A."/>
            <person name="Chen C."/>
            <person name="Cichocki N."/>
            <person name="Clum A."/>
            <person name="Culley D."/>
            <person name="Crous P.W."/>
            <person name="Fauchery L."/>
            <person name="Girlanda M."/>
            <person name="Hayes R.D."/>
            <person name="Keri Z."/>
            <person name="LaButti K."/>
            <person name="Lipzen A."/>
            <person name="Lombard V."/>
            <person name="Magnuson J."/>
            <person name="Maillard F."/>
            <person name="Murat C."/>
            <person name="Nolan M."/>
            <person name="Ohm R.A."/>
            <person name="Pangilinan J."/>
            <person name="Pereira M.F."/>
            <person name="Perotto S."/>
            <person name="Peter M."/>
            <person name="Pfister S."/>
            <person name="Riley R."/>
            <person name="Sitrit Y."/>
            <person name="Stielow J.B."/>
            <person name="Szollosi G."/>
            <person name="Zifcakova L."/>
            <person name="Stursova M."/>
            <person name="Spatafora J.W."/>
            <person name="Tedersoo L."/>
            <person name="Vaario L.M."/>
            <person name="Yamada A."/>
            <person name="Yan M."/>
            <person name="Wang P."/>
            <person name="Xu J."/>
            <person name="Bruns T."/>
            <person name="Baldrian P."/>
            <person name="Vilgalys R."/>
            <person name="Dunand C."/>
            <person name="Henrissat B."/>
            <person name="Grigoriev I.V."/>
            <person name="Hibbett D."/>
            <person name="Nagy L.G."/>
            <person name="Martin F.M."/>
        </authorList>
    </citation>
    <scope>NUCLEOTIDE SEQUENCE</scope>
    <source>
        <strain evidence="6">UH-Tt-Lm1</strain>
    </source>
</reference>
<dbReference type="Gene3D" id="1.10.1280.10">
    <property type="entry name" value="Di-copper center containing domain from catechol oxidase"/>
    <property type="match status" value="1"/>
</dbReference>